<keyword evidence="2 4" id="KW-0808">Transferase</keyword>
<comment type="caution">
    <text evidence="4">The sequence shown here is derived from an EMBL/GenBank/DDBJ whole genome shotgun (WGS) entry which is preliminary data.</text>
</comment>
<reference evidence="5" key="1">
    <citation type="submission" date="2018-12" db="EMBL/GenBank/DDBJ databases">
        <title>Tengunoibacter tsumagoiensis gen. nov., sp. nov., Dictyobacter kobayashii sp. nov., D. alpinus sp. nov., and D. joshuensis sp. nov. and description of Dictyobacteraceae fam. nov. within the order Ktedonobacterales isolated from Tengu-no-mugimeshi.</title>
        <authorList>
            <person name="Wang C.M."/>
            <person name="Zheng Y."/>
            <person name="Sakai Y."/>
            <person name="Toyoda A."/>
            <person name="Minakuchi Y."/>
            <person name="Abe K."/>
            <person name="Yokota A."/>
            <person name="Yabe S."/>
        </authorList>
    </citation>
    <scope>NUCLEOTIDE SEQUENCE [LARGE SCALE GENOMIC DNA]</scope>
    <source>
        <strain evidence="5">Uno3</strain>
    </source>
</reference>
<feature type="domain" description="Histidine-specific methyltransferase SAM-dependent" evidence="3">
    <location>
        <begin position="17"/>
        <end position="317"/>
    </location>
</feature>
<dbReference type="PIRSF" id="PIRSF018005">
    <property type="entry name" value="UCP018005"/>
    <property type="match status" value="1"/>
</dbReference>
<accession>A0A402A0W5</accession>
<dbReference type="AlphaFoldDB" id="A0A402A0W5"/>
<dbReference type="PANTHER" id="PTHR43397">
    <property type="entry name" value="ERGOTHIONEINE BIOSYNTHESIS PROTEIN 1"/>
    <property type="match status" value="1"/>
</dbReference>
<dbReference type="Pfam" id="PF10017">
    <property type="entry name" value="Methyltransf_33"/>
    <property type="match status" value="1"/>
</dbReference>
<dbReference type="InterPro" id="IPR051128">
    <property type="entry name" value="EgtD_Methyltrsf_superfamily"/>
</dbReference>
<evidence type="ECO:0000256" key="1">
    <source>
        <dbReference type="ARBA" id="ARBA00022603"/>
    </source>
</evidence>
<keyword evidence="1 4" id="KW-0489">Methyltransferase</keyword>
<dbReference type="GO" id="GO:0032259">
    <property type="term" value="P:methylation"/>
    <property type="evidence" value="ECO:0007669"/>
    <property type="project" value="UniProtKB-KW"/>
</dbReference>
<dbReference type="NCBIfam" id="TIGR03438">
    <property type="entry name" value="egtD_ergothio"/>
    <property type="match status" value="1"/>
</dbReference>
<evidence type="ECO:0000259" key="3">
    <source>
        <dbReference type="Pfam" id="PF10017"/>
    </source>
</evidence>
<dbReference type="OrthoDB" id="5289726at2"/>
<evidence type="ECO:0000313" key="5">
    <source>
        <dbReference type="Proteomes" id="UP000287352"/>
    </source>
</evidence>
<dbReference type="PANTHER" id="PTHR43397:SF1">
    <property type="entry name" value="ERGOTHIONEINE BIOSYNTHESIS PROTEIN 1"/>
    <property type="match status" value="1"/>
</dbReference>
<organism evidence="4 5">
    <name type="scientific">Tengunoibacter tsumagoiensis</name>
    <dbReference type="NCBI Taxonomy" id="2014871"/>
    <lineage>
        <taxon>Bacteria</taxon>
        <taxon>Bacillati</taxon>
        <taxon>Chloroflexota</taxon>
        <taxon>Ktedonobacteria</taxon>
        <taxon>Ktedonobacterales</taxon>
        <taxon>Dictyobacteraceae</taxon>
        <taxon>Tengunoibacter</taxon>
    </lineage>
</organism>
<dbReference type="GO" id="GO:0008168">
    <property type="term" value="F:methyltransferase activity"/>
    <property type="evidence" value="ECO:0007669"/>
    <property type="project" value="UniProtKB-KW"/>
</dbReference>
<name>A0A402A0W5_9CHLR</name>
<gene>
    <name evidence="4" type="ORF">KTT_25580</name>
</gene>
<proteinExistence type="predicted"/>
<sequence>MDNFLQLYECEPAQNTFRKDVMQGLGQQPKSLPSKYFYDETGSALFEQICSLDDYYVTRTELQIMQDNIGEMTALLGPRCLLIEYGSGSSTKTRMLLDHLPQPAGYVPIDISREQLYASVLTLHERYPQLELFPVCTDYTNDFELPEPRGEVARKVVYYPGSTIGNFDPGEAQAFLHRIAGICRGDGGLLIGVDLKKDFALLHRAYNDRDGVTAQFNLHLLERINQELGADFQREHFNHYAFYNPEAGRIEMHLVSLQEQAVRIEQMPIHFKRAESIWTENSYKYSLDEFARLAAGAGFTVRRIWLDKEALFSVQYLSVD</sequence>
<dbReference type="InterPro" id="IPR035094">
    <property type="entry name" value="EgtD"/>
</dbReference>
<protein>
    <submittedName>
        <fullName evidence="4">Dimethylhistidine N-methyltransferase</fullName>
    </submittedName>
</protein>
<dbReference type="InterPro" id="IPR017804">
    <property type="entry name" value="MeTrfase_EgtD-like"/>
</dbReference>
<keyword evidence="5" id="KW-1185">Reference proteome</keyword>
<evidence type="ECO:0000256" key="2">
    <source>
        <dbReference type="ARBA" id="ARBA00022679"/>
    </source>
</evidence>
<dbReference type="SUPFAM" id="SSF53335">
    <property type="entry name" value="S-adenosyl-L-methionine-dependent methyltransferases"/>
    <property type="match status" value="1"/>
</dbReference>
<dbReference type="InterPro" id="IPR019257">
    <property type="entry name" value="MeTrfase_dom"/>
</dbReference>
<dbReference type="Gene3D" id="3.40.50.150">
    <property type="entry name" value="Vaccinia Virus protein VP39"/>
    <property type="match status" value="1"/>
</dbReference>
<evidence type="ECO:0000313" key="4">
    <source>
        <dbReference type="EMBL" id="GCE12699.1"/>
    </source>
</evidence>
<dbReference type="Proteomes" id="UP000287352">
    <property type="component" value="Unassembled WGS sequence"/>
</dbReference>
<dbReference type="EMBL" id="BIFR01000001">
    <property type="protein sequence ID" value="GCE12699.1"/>
    <property type="molecule type" value="Genomic_DNA"/>
</dbReference>
<dbReference type="InterPro" id="IPR029063">
    <property type="entry name" value="SAM-dependent_MTases_sf"/>
</dbReference>